<dbReference type="OrthoDB" id="9914830at2"/>
<organism evidence="1 2">
    <name type="scientific">Acidiferrobacter thiooxydans</name>
    <dbReference type="NCBI Taxonomy" id="163359"/>
    <lineage>
        <taxon>Bacteria</taxon>
        <taxon>Pseudomonadati</taxon>
        <taxon>Pseudomonadota</taxon>
        <taxon>Gammaproteobacteria</taxon>
        <taxon>Acidiferrobacterales</taxon>
        <taxon>Acidiferrobacteraceae</taxon>
        <taxon>Acidiferrobacter</taxon>
    </lineage>
</organism>
<evidence type="ECO:0000313" key="1">
    <source>
        <dbReference type="EMBL" id="RCN58623.1"/>
    </source>
</evidence>
<name>A0A368HGU9_9GAMM</name>
<proteinExistence type="predicted"/>
<dbReference type="AlphaFoldDB" id="A0A368HGU9"/>
<evidence type="ECO:0000313" key="2">
    <source>
        <dbReference type="Proteomes" id="UP000253250"/>
    </source>
</evidence>
<protein>
    <submittedName>
        <fullName evidence="1">Uncharacterized protein</fullName>
    </submittedName>
</protein>
<dbReference type="RefSeq" id="WP_114282245.1">
    <property type="nucleotide sequence ID" value="NZ_PSYR01000001.1"/>
</dbReference>
<reference evidence="1 2" key="1">
    <citation type="submission" date="2018-02" db="EMBL/GenBank/DDBJ databases">
        <title>Insights into the biology of acidophilic members of the Acidiferrobacteraceae family derived from comparative genomic analyses.</title>
        <authorList>
            <person name="Issotta F."/>
            <person name="Thyssen C."/>
            <person name="Mena C."/>
            <person name="Moya A."/>
            <person name="Bellenberg S."/>
            <person name="Sproer C."/>
            <person name="Covarrubias P.C."/>
            <person name="Sand W."/>
            <person name="Quatrini R."/>
            <person name="Vera M."/>
        </authorList>
    </citation>
    <scope>NUCLEOTIDE SEQUENCE [LARGE SCALE GENOMIC DNA]</scope>
    <source>
        <strain evidence="2">m-1</strain>
    </source>
</reference>
<accession>A0A368HGU9</accession>
<gene>
    <name evidence="1" type="ORF">C4900_02245</name>
</gene>
<sequence length="162" mass="17386">MLGGRTHIYPAMMTMTCHLRETRRWAMTLVLAGTLLVGPAWAAQPRHPVPMTHVAMASTAQPPRQSLMDLLNTPPARRRPPAGQVAGALSSLGQALVLKPDLGACQSFVHGCHEGAIVTMPHNDVMQTMGAGLGMRVGGVRFEYAYGLHTGANFLGIRTRIP</sequence>
<dbReference type="EMBL" id="PSYR01000001">
    <property type="protein sequence ID" value="RCN58623.1"/>
    <property type="molecule type" value="Genomic_DNA"/>
</dbReference>
<keyword evidence="2" id="KW-1185">Reference proteome</keyword>
<dbReference type="Proteomes" id="UP000253250">
    <property type="component" value="Unassembled WGS sequence"/>
</dbReference>
<comment type="caution">
    <text evidence="1">The sequence shown here is derived from an EMBL/GenBank/DDBJ whole genome shotgun (WGS) entry which is preliminary data.</text>
</comment>